<dbReference type="AlphaFoldDB" id="A0A830GTM0"/>
<dbReference type="SUPFAM" id="SSF88713">
    <property type="entry name" value="Glycoside hydrolase/deacetylase"/>
    <property type="match status" value="1"/>
</dbReference>
<dbReference type="GO" id="GO:0046872">
    <property type="term" value="F:metal ion binding"/>
    <property type="evidence" value="ECO:0007669"/>
    <property type="project" value="UniProtKB-KW"/>
</dbReference>
<dbReference type="Gene3D" id="3.20.110.10">
    <property type="entry name" value="Glycoside hydrolase 38, N terminal domain"/>
    <property type="match status" value="1"/>
</dbReference>
<dbReference type="Pfam" id="PF01074">
    <property type="entry name" value="Glyco_hydro_38N"/>
    <property type="match status" value="1"/>
</dbReference>
<reference evidence="6" key="2">
    <citation type="submission" date="2020-09" db="EMBL/GenBank/DDBJ databases">
        <authorList>
            <person name="Sun Q."/>
            <person name="Ohkuma M."/>
        </authorList>
    </citation>
    <scope>NUCLEOTIDE SEQUENCE</scope>
    <source>
        <strain evidence="6">JCM 10088</strain>
    </source>
</reference>
<evidence type="ECO:0000256" key="2">
    <source>
        <dbReference type="ARBA" id="ARBA00022723"/>
    </source>
</evidence>
<evidence type="ECO:0000313" key="6">
    <source>
        <dbReference type="EMBL" id="GGP19581.1"/>
    </source>
</evidence>
<evidence type="ECO:0000259" key="5">
    <source>
        <dbReference type="SMART" id="SM00872"/>
    </source>
</evidence>
<comment type="caution">
    <text evidence="6">The sequence shown here is derived from an EMBL/GenBank/DDBJ whole genome shotgun (WGS) entry which is preliminary data.</text>
</comment>
<dbReference type="InterPro" id="IPR011330">
    <property type="entry name" value="Glyco_hydro/deAcase_b/a-brl"/>
</dbReference>
<evidence type="ECO:0000256" key="4">
    <source>
        <dbReference type="ARBA" id="ARBA00023295"/>
    </source>
</evidence>
<accession>A0A830GTM0</accession>
<dbReference type="Proteomes" id="UP000610960">
    <property type="component" value="Unassembled WGS sequence"/>
</dbReference>
<dbReference type="EMBL" id="BMNL01000001">
    <property type="protein sequence ID" value="GGP19581.1"/>
    <property type="molecule type" value="Genomic_DNA"/>
</dbReference>
<dbReference type="Gene3D" id="1.20.1270.50">
    <property type="entry name" value="Glycoside hydrolase family 38, central domain"/>
    <property type="match status" value="1"/>
</dbReference>
<dbReference type="InterPro" id="IPR037094">
    <property type="entry name" value="Glyco_hydro_38_cen_sf"/>
</dbReference>
<dbReference type="Pfam" id="PF17677">
    <property type="entry name" value="Glyco_hydro38C2"/>
    <property type="match status" value="1"/>
</dbReference>
<dbReference type="OrthoDB" id="35948at2157"/>
<feature type="domain" description="Glycoside hydrolase family 38 central" evidence="5">
    <location>
        <begin position="476"/>
        <end position="549"/>
    </location>
</feature>
<dbReference type="SUPFAM" id="SSF88688">
    <property type="entry name" value="Families 57/38 glycoside transferase middle domain"/>
    <property type="match status" value="1"/>
</dbReference>
<dbReference type="FunFam" id="3.20.110.10:FF:000002">
    <property type="entry name" value="alpha-mannosidase 2C1 isoform X1"/>
    <property type="match status" value="1"/>
</dbReference>
<sequence>MRDVNELSSRLAFIFANSLSSIKYLKWNESSQANTYTISITSGDQDELAVIGYSGSALVRLNGRPYFALDGYHNEIPLPPGNNEITAEFQPYQAFGERVKIDPGTPVLIHVNRTARELWSYGNVLLELANGVDDAYIKERILNLLGNALSISRFQGITRDQLLVAAGLNKKFPQHLTSFIDGYDLQTKIDEGRFEEALNYLRNGLKSLREEIGKRGQVVGVGHAHIDAAWLWSFDETKRKIARTFSTVVKLMKEHDFHFIQSSAMYYKWLHDYYPALFNEVKRLVEEGRWELGAGWIEFDANITSGESIVRQLLYSQRYFLETFGKIAEVLWLPDTFGFSAQLPQLMRLAGIKLFATHKVFWNDTNKFPYSLFEWVGIDGSSIPSIAFGNGGGGYGSTFNVNELLQQWREWRDKDKPMLYAFGYGDGGGGPTDEMLIRAKAVDEAPLLPRVSLGGITEAIKHASPVNRWRGELYLENHRGVYTSHSKMKYLHRRAEFSLRDAEIWSTLAESYDGETIKSLWMTIMKNEFHDVLPGSAINDVYREVYPEIEKVIKDAEAMARSAIMKIAGDGAGCIAFNSLSWDREDYAVVEEELPGSQKVMEGYLVRLRAPSMGYAECVPLDPGGGVAAHRMGDRFVLENRYLRAVINDKGMLESLFDKENGVESLRNASNRIIAYENIPGWADAWNIEPSFEETYMEIHGSNGGISEDGPLRACVDFDMNFGNSVMKQSICMYAGKRRIDFKTTLRLVDRELLLKSWFDFNLNTDAATFEIPYGVLRRETTTNTTWNRAMFEVPMQKWLDVSQDDYGVAVLNDSKYGATVRESKVGLSLAKSPLYPDPLTDMEYNTFTYSIYPHPGDWFSSGVFRAAYELNSPLKIIKGRAGRRSFVEVSNSELIVESIKASEEGGNVVVRLYNVRNSRGRGWVKLWFNPRSARAVDILEMNDVGKPIDISGDKVVFDYGPHEIITLLLN</sequence>
<evidence type="ECO:0000256" key="3">
    <source>
        <dbReference type="ARBA" id="ARBA00022801"/>
    </source>
</evidence>
<dbReference type="GO" id="GO:0006013">
    <property type="term" value="P:mannose metabolic process"/>
    <property type="evidence" value="ECO:0007669"/>
    <property type="project" value="InterPro"/>
</dbReference>
<dbReference type="GO" id="GO:0009313">
    <property type="term" value="P:oligosaccharide catabolic process"/>
    <property type="evidence" value="ECO:0007669"/>
    <property type="project" value="TreeGrafter"/>
</dbReference>
<dbReference type="Pfam" id="PF09261">
    <property type="entry name" value="Alpha-mann_mid"/>
    <property type="match status" value="1"/>
</dbReference>
<evidence type="ECO:0000313" key="7">
    <source>
        <dbReference type="Proteomes" id="UP000610960"/>
    </source>
</evidence>
<organism evidence="6 7">
    <name type="scientific">Thermocladium modestius</name>
    <dbReference type="NCBI Taxonomy" id="62609"/>
    <lineage>
        <taxon>Archaea</taxon>
        <taxon>Thermoproteota</taxon>
        <taxon>Thermoprotei</taxon>
        <taxon>Thermoproteales</taxon>
        <taxon>Thermoproteaceae</taxon>
        <taxon>Thermocladium</taxon>
    </lineage>
</organism>
<dbReference type="Gene3D" id="2.60.40.2220">
    <property type="match status" value="1"/>
</dbReference>
<dbReference type="Gene3D" id="2.70.98.30">
    <property type="entry name" value="Golgi alpha-mannosidase II, domain 4"/>
    <property type="match status" value="1"/>
</dbReference>
<keyword evidence="2" id="KW-0479">Metal-binding</keyword>
<keyword evidence="4" id="KW-0326">Glycosidase</keyword>
<evidence type="ECO:0000256" key="1">
    <source>
        <dbReference type="ARBA" id="ARBA00009792"/>
    </source>
</evidence>
<dbReference type="InterPro" id="IPR011682">
    <property type="entry name" value="Glyco_hydro_38_C"/>
</dbReference>
<dbReference type="InterPro" id="IPR000602">
    <property type="entry name" value="Glyco_hydro_38_N"/>
</dbReference>
<keyword evidence="7" id="KW-1185">Reference proteome</keyword>
<dbReference type="SUPFAM" id="SSF74650">
    <property type="entry name" value="Galactose mutarotase-like"/>
    <property type="match status" value="1"/>
</dbReference>
<dbReference type="InterPro" id="IPR028995">
    <property type="entry name" value="Glyco_hydro_57/38_cen_sf"/>
</dbReference>
<reference evidence="6" key="1">
    <citation type="journal article" date="2014" name="Int. J. Syst. Evol. Microbiol.">
        <title>Complete genome sequence of Corynebacterium casei LMG S-19264T (=DSM 44701T), isolated from a smear-ripened cheese.</title>
        <authorList>
            <consortium name="US DOE Joint Genome Institute (JGI-PGF)"/>
            <person name="Walter F."/>
            <person name="Albersmeier A."/>
            <person name="Kalinowski J."/>
            <person name="Ruckert C."/>
        </authorList>
    </citation>
    <scope>NUCLEOTIDE SEQUENCE</scope>
    <source>
        <strain evidence="6">JCM 10088</strain>
    </source>
</reference>
<dbReference type="Pfam" id="PF07748">
    <property type="entry name" value="Glyco_hydro_38C"/>
    <property type="match status" value="1"/>
</dbReference>
<dbReference type="GO" id="GO:0030246">
    <property type="term" value="F:carbohydrate binding"/>
    <property type="evidence" value="ECO:0007669"/>
    <property type="project" value="InterPro"/>
</dbReference>
<dbReference type="SMART" id="SM00872">
    <property type="entry name" value="Alpha-mann_mid"/>
    <property type="match status" value="1"/>
</dbReference>
<protein>
    <submittedName>
        <fullName evidence="6">Alpha-mannosidase</fullName>
    </submittedName>
</protein>
<dbReference type="InterPro" id="IPR011013">
    <property type="entry name" value="Gal_mutarotase_sf_dom"/>
</dbReference>
<dbReference type="InterPro" id="IPR041147">
    <property type="entry name" value="GH38_C"/>
</dbReference>
<dbReference type="InterPro" id="IPR027291">
    <property type="entry name" value="Glyco_hydro_38_N_sf"/>
</dbReference>
<name>A0A830GTM0_9CREN</name>
<dbReference type="CDD" id="cd10789">
    <property type="entry name" value="GH38N_AMII_ER_cytosolic"/>
    <property type="match status" value="1"/>
</dbReference>
<dbReference type="PANTHER" id="PTHR46017">
    <property type="entry name" value="ALPHA-MANNOSIDASE 2C1"/>
    <property type="match status" value="1"/>
</dbReference>
<dbReference type="RefSeq" id="WP_188595770.1">
    <property type="nucleotide sequence ID" value="NZ_BMNL01000001.1"/>
</dbReference>
<comment type="similarity">
    <text evidence="1">Belongs to the glycosyl hydrolase 38 family.</text>
</comment>
<dbReference type="PANTHER" id="PTHR46017:SF1">
    <property type="entry name" value="ALPHA-MANNOSIDASE 2C1"/>
    <property type="match status" value="1"/>
</dbReference>
<dbReference type="InterPro" id="IPR015341">
    <property type="entry name" value="Glyco_hydro_38_cen"/>
</dbReference>
<dbReference type="GO" id="GO:0004559">
    <property type="term" value="F:alpha-mannosidase activity"/>
    <property type="evidence" value="ECO:0007669"/>
    <property type="project" value="InterPro"/>
</dbReference>
<gene>
    <name evidence="6" type="ORF">GCM10007981_03840</name>
</gene>
<proteinExistence type="inferred from homology"/>
<keyword evidence="3" id="KW-0378">Hydrolase</keyword>